<accession>A0A2Z4LQJ9</accession>
<evidence type="ECO:0000256" key="1">
    <source>
        <dbReference type="SAM" id="Phobius"/>
    </source>
</evidence>
<keyword evidence="1" id="KW-1133">Transmembrane helix</keyword>
<dbReference type="AlphaFoldDB" id="A0A2Z4LQJ9"/>
<dbReference type="OrthoDB" id="1450043at2"/>
<dbReference type="RefSeq" id="WP_112377094.1">
    <property type="nucleotide sequence ID" value="NZ_CP030104.1"/>
</dbReference>
<proteinExistence type="predicted"/>
<dbReference type="EMBL" id="CP030104">
    <property type="protein sequence ID" value="AWX43527.1"/>
    <property type="molecule type" value="Genomic_DNA"/>
</dbReference>
<sequence>MGEFFKAELKDRFLKYALNRSDYFEIQVLYEEFLHPNYSLNFVVKLVRDIREYDSGILDVMSGNGAEVFMLASTPKTQDFLNGGGFTDMYIKEEEKWDVFVNQLSDKRESSKDSTLLLHENSLNLKREKTLLIIIISAVVVSFLFTIFGILKEVFLEPRYIPIDEFDRKIELLKSEYIRGIDSLKFDLKKTELKLDSLQKEFSIK</sequence>
<organism evidence="2 3">
    <name type="scientific">Flagellimonas maritima</name>
    <dbReference type="NCBI Taxonomy" id="1383885"/>
    <lineage>
        <taxon>Bacteria</taxon>
        <taxon>Pseudomonadati</taxon>
        <taxon>Bacteroidota</taxon>
        <taxon>Flavobacteriia</taxon>
        <taxon>Flavobacteriales</taxon>
        <taxon>Flavobacteriaceae</taxon>
        <taxon>Flagellimonas</taxon>
    </lineage>
</organism>
<evidence type="ECO:0000313" key="2">
    <source>
        <dbReference type="EMBL" id="AWX43527.1"/>
    </source>
</evidence>
<dbReference type="KEGG" id="spon:HME9304_00516"/>
<feature type="transmembrane region" description="Helical" evidence="1">
    <location>
        <begin position="131"/>
        <end position="151"/>
    </location>
</feature>
<gene>
    <name evidence="2" type="ORF">HME9304_00516</name>
</gene>
<keyword evidence="1" id="KW-0812">Transmembrane</keyword>
<evidence type="ECO:0000313" key="3">
    <source>
        <dbReference type="Proteomes" id="UP000248536"/>
    </source>
</evidence>
<name>A0A2Z4LQJ9_9FLAO</name>
<protein>
    <submittedName>
        <fullName evidence="2">Uncharacterized protein</fullName>
    </submittedName>
</protein>
<keyword evidence="1" id="KW-0472">Membrane</keyword>
<keyword evidence="3" id="KW-1185">Reference proteome</keyword>
<dbReference type="Proteomes" id="UP000248536">
    <property type="component" value="Chromosome"/>
</dbReference>
<reference evidence="2 3" key="1">
    <citation type="submission" date="2018-06" db="EMBL/GenBank/DDBJ databases">
        <title>Spongiibacterium sp. HME9304 Genome sequencing and assembly.</title>
        <authorList>
            <person name="Kang H."/>
            <person name="Kim H."/>
            <person name="Joh K."/>
        </authorList>
    </citation>
    <scope>NUCLEOTIDE SEQUENCE [LARGE SCALE GENOMIC DNA]</scope>
    <source>
        <strain evidence="2 3">HME9304</strain>
    </source>
</reference>